<dbReference type="AlphaFoldDB" id="M6GKZ2"/>
<proteinExistence type="predicted"/>
<sequence>MKVVPKMKRQFSKDAKAFRIAFDLAFWFFKEDPHSHF</sequence>
<name>M6GKZ2_LEPIR</name>
<gene>
    <name evidence="1" type="ORF">LEP1GSC037_2753</name>
</gene>
<accession>M6GKZ2</accession>
<dbReference type="Proteomes" id="UP000012128">
    <property type="component" value="Unassembled WGS sequence"/>
</dbReference>
<comment type="caution">
    <text evidence="1">The sequence shown here is derived from an EMBL/GenBank/DDBJ whole genome shotgun (WGS) entry which is preliminary data.</text>
</comment>
<reference evidence="1 2" key="1">
    <citation type="submission" date="2013-01" db="EMBL/GenBank/DDBJ databases">
        <authorList>
            <person name="Harkins D.M."/>
            <person name="Durkin A.S."/>
            <person name="Brinkac L.M."/>
            <person name="Haft D.H."/>
            <person name="Selengut J.D."/>
            <person name="Sanka R."/>
            <person name="DePew J."/>
            <person name="Purushe J."/>
            <person name="Hospenthal D.R."/>
            <person name="Murray C.K."/>
            <person name="Pimentel G."/>
            <person name="Wasfy M."/>
            <person name="Parker T."/>
            <person name="Miller R.S."/>
            <person name="Vinetz J.M."/>
            <person name="Sutton G.G."/>
            <person name="Nierman W.C."/>
            <person name="Fouts D.E."/>
        </authorList>
    </citation>
    <scope>NUCLEOTIDE SEQUENCE [LARGE SCALE GENOMIC DNA]</scope>
    <source>
        <strain evidence="1 2">2006001854</strain>
    </source>
</reference>
<dbReference type="EMBL" id="AFLW02000224">
    <property type="protein sequence ID" value="EMM79601.1"/>
    <property type="molecule type" value="Genomic_DNA"/>
</dbReference>
<protein>
    <submittedName>
        <fullName evidence="1">Uncharacterized protein</fullName>
    </submittedName>
</protein>
<organism evidence="1 2">
    <name type="scientific">Leptospira interrogans str. 2006001854</name>
    <dbReference type="NCBI Taxonomy" id="1001590"/>
    <lineage>
        <taxon>Bacteria</taxon>
        <taxon>Pseudomonadati</taxon>
        <taxon>Spirochaetota</taxon>
        <taxon>Spirochaetia</taxon>
        <taxon>Leptospirales</taxon>
        <taxon>Leptospiraceae</taxon>
        <taxon>Leptospira</taxon>
    </lineage>
</organism>
<evidence type="ECO:0000313" key="1">
    <source>
        <dbReference type="EMBL" id="EMM79601.1"/>
    </source>
</evidence>
<evidence type="ECO:0000313" key="2">
    <source>
        <dbReference type="Proteomes" id="UP000012128"/>
    </source>
</evidence>